<sequence>MSASRSANLALVLVVLGWLLAYYGVMSQFGDPAPSVARSVIESQRHVSLAVWLIGLMCLVGSLWLSGRSFAAARRRSLLALASVVVPIVFLLAQLY</sequence>
<keyword evidence="1" id="KW-0472">Membrane</keyword>
<protein>
    <submittedName>
        <fullName evidence="2">Uncharacterized protein</fullName>
    </submittedName>
</protein>
<name>A0A1I1XGC9_9GAMM</name>
<gene>
    <name evidence="2" type="ORF">SAMN02799615_00247</name>
</gene>
<keyword evidence="1" id="KW-0812">Transmembrane</keyword>
<dbReference type="EMBL" id="FONH01000001">
    <property type="protein sequence ID" value="SFE06352.1"/>
    <property type="molecule type" value="Genomic_DNA"/>
</dbReference>
<organism evidence="2 3">
    <name type="scientific">Dyella marensis</name>
    <dbReference type="NCBI Taxonomy" id="500610"/>
    <lineage>
        <taxon>Bacteria</taxon>
        <taxon>Pseudomonadati</taxon>
        <taxon>Pseudomonadota</taxon>
        <taxon>Gammaproteobacteria</taxon>
        <taxon>Lysobacterales</taxon>
        <taxon>Rhodanobacteraceae</taxon>
        <taxon>Dyella</taxon>
    </lineage>
</organism>
<proteinExistence type="predicted"/>
<evidence type="ECO:0000256" key="1">
    <source>
        <dbReference type="SAM" id="Phobius"/>
    </source>
</evidence>
<reference evidence="3" key="1">
    <citation type="submission" date="2016-10" db="EMBL/GenBank/DDBJ databases">
        <authorList>
            <person name="Varghese N."/>
            <person name="Submissions S."/>
        </authorList>
    </citation>
    <scope>NUCLEOTIDE SEQUENCE [LARGE SCALE GENOMIC DNA]</scope>
    <source>
        <strain evidence="3">UNC178MFTsu3.1</strain>
    </source>
</reference>
<dbReference type="Proteomes" id="UP000199477">
    <property type="component" value="Unassembled WGS sequence"/>
</dbReference>
<keyword evidence="1" id="KW-1133">Transmembrane helix</keyword>
<dbReference type="AlphaFoldDB" id="A0A1I1XGC9"/>
<accession>A0A1I1XGC9</accession>
<evidence type="ECO:0000313" key="3">
    <source>
        <dbReference type="Proteomes" id="UP000199477"/>
    </source>
</evidence>
<evidence type="ECO:0000313" key="2">
    <source>
        <dbReference type="EMBL" id="SFE06352.1"/>
    </source>
</evidence>
<dbReference type="STRING" id="500610.SAMN02799615_00247"/>
<keyword evidence="3" id="KW-1185">Reference proteome</keyword>
<feature type="transmembrane region" description="Helical" evidence="1">
    <location>
        <begin position="78"/>
        <end position="95"/>
    </location>
</feature>
<dbReference type="RefSeq" id="WP_026634275.1">
    <property type="nucleotide sequence ID" value="NZ_FONH01000001.1"/>
</dbReference>
<feature type="transmembrane region" description="Helical" evidence="1">
    <location>
        <begin position="49"/>
        <end position="66"/>
    </location>
</feature>